<proteinExistence type="predicted"/>
<keyword evidence="2" id="KW-1185">Reference proteome</keyword>
<dbReference type="EMBL" id="JBHMAF010000028">
    <property type="protein sequence ID" value="MFB9758402.1"/>
    <property type="molecule type" value="Genomic_DNA"/>
</dbReference>
<evidence type="ECO:0000313" key="2">
    <source>
        <dbReference type="Proteomes" id="UP001589609"/>
    </source>
</evidence>
<name>A0ABV5WCU0_9BACI</name>
<dbReference type="Proteomes" id="UP001589609">
    <property type="component" value="Unassembled WGS sequence"/>
</dbReference>
<evidence type="ECO:0000313" key="1">
    <source>
        <dbReference type="EMBL" id="MFB9758402.1"/>
    </source>
</evidence>
<sequence>MVFHFRMLAILMLKPYLKESARYAGRTPKSRDSAMAVKSEWIVLGSLPLLQQKLIGAKFSNSMIRARVILIASDKVLIKIEKIVKQSN</sequence>
<gene>
    <name evidence="1" type="ORF">ACFFMS_07690</name>
</gene>
<comment type="caution">
    <text evidence="1">The sequence shown here is derived from an EMBL/GenBank/DDBJ whole genome shotgun (WGS) entry which is preliminary data.</text>
</comment>
<organism evidence="1 2">
    <name type="scientific">Ectobacillus funiculus</name>
    <dbReference type="NCBI Taxonomy" id="137993"/>
    <lineage>
        <taxon>Bacteria</taxon>
        <taxon>Bacillati</taxon>
        <taxon>Bacillota</taxon>
        <taxon>Bacilli</taxon>
        <taxon>Bacillales</taxon>
        <taxon>Bacillaceae</taxon>
        <taxon>Ectobacillus</taxon>
    </lineage>
</organism>
<protein>
    <submittedName>
        <fullName evidence="1">Uncharacterized protein</fullName>
    </submittedName>
</protein>
<accession>A0ABV5WCU0</accession>
<dbReference type="RefSeq" id="WP_379948675.1">
    <property type="nucleotide sequence ID" value="NZ_JBHMAF010000028.1"/>
</dbReference>
<reference evidence="1 2" key="1">
    <citation type="submission" date="2024-09" db="EMBL/GenBank/DDBJ databases">
        <authorList>
            <person name="Sun Q."/>
            <person name="Mori K."/>
        </authorList>
    </citation>
    <scope>NUCLEOTIDE SEQUENCE [LARGE SCALE GENOMIC DNA]</scope>
    <source>
        <strain evidence="1 2">JCM 11201</strain>
    </source>
</reference>